<proteinExistence type="predicted"/>
<organism evidence="1 2">
    <name type="scientific">Flavobacterium azizsancarii</name>
    <dbReference type="NCBI Taxonomy" id="2961580"/>
    <lineage>
        <taxon>Bacteria</taxon>
        <taxon>Pseudomonadati</taxon>
        <taxon>Bacteroidota</taxon>
        <taxon>Flavobacteriia</taxon>
        <taxon>Flavobacteriales</taxon>
        <taxon>Flavobacteriaceae</taxon>
        <taxon>Flavobacterium</taxon>
    </lineage>
</organism>
<evidence type="ECO:0000313" key="1">
    <source>
        <dbReference type="EMBL" id="MDA6070187.1"/>
    </source>
</evidence>
<evidence type="ECO:0000313" key="2">
    <source>
        <dbReference type="Proteomes" id="UP001212170"/>
    </source>
</evidence>
<dbReference type="Proteomes" id="UP001212170">
    <property type="component" value="Unassembled WGS sequence"/>
</dbReference>
<keyword evidence="2" id="KW-1185">Reference proteome</keyword>
<gene>
    <name evidence="1" type="ORF">NJT12_11215</name>
</gene>
<dbReference type="EMBL" id="JAMZNK010000015">
    <property type="protein sequence ID" value="MDA6070187.1"/>
    <property type="molecule type" value="Genomic_DNA"/>
</dbReference>
<sequence length="65" mass="7623">MNKKYNSFESALDKKISAKDIGKFYEFRYLLDSPEIVRGNYSKEITDTTAILKAGFSREEMEYIK</sequence>
<protein>
    <submittedName>
        <fullName evidence="1">Uncharacterized protein</fullName>
    </submittedName>
</protein>
<name>A0ABT4WD75_9FLAO</name>
<dbReference type="RefSeq" id="WP_271335999.1">
    <property type="nucleotide sequence ID" value="NZ_JAMZNK010000015.1"/>
</dbReference>
<reference evidence="1 2" key="1">
    <citation type="journal article" date="2023" name="Chemosphere">
        <title>Whole genome analysis of Flavobacterium aziz-sancarii sp. nov., isolated from Ardley Island (Antarctica), revealed a rich resistome and bioremediation potential.</title>
        <authorList>
            <person name="Otur C."/>
            <person name="Okay S."/>
            <person name="Kurt-Kizildogan A."/>
        </authorList>
    </citation>
    <scope>NUCLEOTIDE SEQUENCE [LARGE SCALE GENOMIC DNA]</scope>
    <source>
        <strain evidence="1 2">AC</strain>
    </source>
</reference>
<accession>A0ABT4WD75</accession>
<comment type="caution">
    <text evidence="1">The sequence shown here is derived from an EMBL/GenBank/DDBJ whole genome shotgun (WGS) entry which is preliminary data.</text>
</comment>